<feature type="compositionally biased region" description="Polar residues" evidence="7">
    <location>
        <begin position="169"/>
        <end position="202"/>
    </location>
</feature>
<dbReference type="SUPFAM" id="SSF48371">
    <property type="entry name" value="ARM repeat"/>
    <property type="match status" value="1"/>
</dbReference>
<keyword evidence="5" id="KW-0965">Cell junction</keyword>
<comment type="similarity">
    <text evidence="2">Belongs to the beta-catenin family.</text>
</comment>
<dbReference type="SMART" id="SM00185">
    <property type="entry name" value="ARM"/>
    <property type="match status" value="6"/>
</dbReference>
<accession>A0AA47MRZ2</accession>
<feature type="compositionally biased region" description="Basic residues" evidence="7">
    <location>
        <begin position="103"/>
        <end position="114"/>
    </location>
</feature>
<reference evidence="8" key="1">
    <citation type="journal article" date="2023" name="Front. Mar. Sci.">
        <title>A new Merluccius polli reference genome to investigate the effects of global change in West African waters.</title>
        <authorList>
            <person name="Mateo J.L."/>
            <person name="Blanco-Fernandez C."/>
            <person name="Garcia-Vazquez E."/>
            <person name="Machado-Schiaffino G."/>
        </authorList>
    </citation>
    <scope>NUCLEOTIDE SEQUENCE</scope>
    <source>
        <strain evidence="8">C29</strain>
        <tissue evidence="8">Fin</tissue>
    </source>
</reference>
<feature type="compositionally biased region" description="Polar residues" evidence="7">
    <location>
        <begin position="116"/>
        <end position="127"/>
    </location>
</feature>
<sequence length="725" mass="79042">MAVLRAGPLRAAERKAVPPRSHRLPAHLAFRPESYYRLPQTSRASSGPPPDLHRTSTHTGAEKMAEPLHSATASGNTEDTSLEVPSDNRQRTGQQRVLDQVHSIKRSKSKHGKNHGTGQSESPSSPKILSAFADFGYSKVPLATTNGVMNRSATLHSKSSGGGGYSKTAHWQNRSMSTRTVGSRNKLVSPSGQWDQQFNPSVWPQAPNGLKPSSSDPGFLPGPAPMRATGQTIRNNRSSMHSVHTNNFQTHVIRLPSTKSESKGSLNRLVKVEQDQSMQNSEISMANMTLKDAVDLLSHSEENFQHCGASFIQHCTFKEEGPKHEVLNLGGIPALVALLQSPNPDVSRSASAALRNLVFKDDENKKVVQQVGGIANAVQLLKETDSTETQKQLTGLLWNLSSADEQKKELIELALPVLTENVVVPFNCWSENSANNNIHPEVFYNATGCLRLFLPTYLPVDLFVGGLLPLRNLSCAQNKKERQTMRDCHGLIDSLMTYINSCVADDNPDDKSVDNCACILHNLSYQLEAESPVCFSKFNPAEAPGAQKDTTVGCFSPKSSKLHKEHVFDMNKSMKDDSVPSGVNWLCHPKTMQTYMTLLGTSQKDSTREACCGALQNLTAHNGPGASGISQILVQKMSALLTITPLLRSPNQTLQKTAMSLMGNMSRSSSLKSSIAKEVLPDLASILSSGRREMGNRDDTITTTCNNMRSLLFADSDVSKKILTP</sequence>
<dbReference type="GO" id="GO:0005886">
    <property type="term" value="C:plasma membrane"/>
    <property type="evidence" value="ECO:0007669"/>
    <property type="project" value="TreeGrafter"/>
</dbReference>
<dbReference type="GO" id="GO:0005912">
    <property type="term" value="C:adherens junction"/>
    <property type="evidence" value="ECO:0007669"/>
    <property type="project" value="TreeGrafter"/>
</dbReference>
<dbReference type="InterPro" id="IPR000225">
    <property type="entry name" value="Armadillo"/>
</dbReference>
<evidence type="ECO:0000313" key="9">
    <source>
        <dbReference type="Proteomes" id="UP001174136"/>
    </source>
</evidence>
<feature type="repeat" description="ARM" evidence="6">
    <location>
        <begin position="372"/>
        <end position="415"/>
    </location>
</feature>
<feature type="region of interest" description="Disordered" evidence="7">
    <location>
        <begin position="1"/>
        <end position="127"/>
    </location>
</feature>
<dbReference type="GO" id="GO:0098609">
    <property type="term" value="P:cell-cell adhesion"/>
    <property type="evidence" value="ECO:0007669"/>
    <property type="project" value="InterPro"/>
</dbReference>
<evidence type="ECO:0000256" key="5">
    <source>
        <dbReference type="ARBA" id="ARBA00022949"/>
    </source>
</evidence>
<dbReference type="PANTHER" id="PTHR10372">
    <property type="entry name" value="PLAKOPHILLIN-RELATED"/>
    <property type="match status" value="1"/>
</dbReference>
<feature type="repeat" description="ARM" evidence="6">
    <location>
        <begin position="330"/>
        <end position="372"/>
    </location>
</feature>
<dbReference type="PANTHER" id="PTHR10372:SF3">
    <property type="entry name" value="PLAKOPHILIN-1"/>
    <property type="match status" value="1"/>
</dbReference>
<dbReference type="GO" id="GO:0005634">
    <property type="term" value="C:nucleus"/>
    <property type="evidence" value="ECO:0007669"/>
    <property type="project" value="TreeGrafter"/>
</dbReference>
<evidence type="ECO:0000313" key="8">
    <source>
        <dbReference type="EMBL" id="KAK0145497.1"/>
    </source>
</evidence>
<keyword evidence="3" id="KW-0677">Repeat</keyword>
<evidence type="ECO:0000256" key="6">
    <source>
        <dbReference type="PROSITE-ProRule" id="PRU00259"/>
    </source>
</evidence>
<dbReference type="Pfam" id="PF00514">
    <property type="entry name" value="Arm"/>
    <property type="match status" value="2"/>
</dbReference>
<dbReference type="InterPro" id="IPR016024">
    <property type="entry name" value="ARM-type_fold"/>
</dbReference>
<protein>
    <submittedName>
        <fullName evidence="8">Plakophilin-1</fullName>
    </submittedName>
</protein>
<comment type="subcellular location">
    <subcellularLocation>
        <location evidence="1">Cell junction</location>
    </subcellularLocation>
</comment>
<dbReference type="InterPro" id="IPR028435">
    <property type="entry name" value="Plakophilin/d_Catenin"/>
</dbReference>
<gene>
    <name evidence="8" type="primary">PKP1</name>
    <name evidence="8" type="ORF">N1851_015602</name>
</gene>
<evidence type="ECO:0000256" key="4">
    <source>
        <dbReference type="ARBA" id="ARBA00022889"/>
    </source>
</evidence>
<keyword evidence="4" id="KW-0130">Cell adhesion</keyword>
<organism evidence="8 9">
    <name type="scientific">Merluccius polli</name>
    <name type="common">Benguela hake</name>
    <name type="synonym">Merluccius cadenati</name>
    <dbReference type="NCBI Taxonomy" id="89951"/>
    <lineage>
        <taxon>Eukaryota</taxon>
        <taxon>Metazoa</taxon>
        <taxon>Chordata</taxon>
        <taxon>Craniata</taxon>
        <taxon>Vertebrata</taxon>
        <taxon>Euteleostomi</taxon>
        <taxon>Actinopterygii</taxon>
        <taxon>Neopterygii</taxon>
        <taxon>Teleostei</taxon>
        <taxon>Neoteleostei</taxon>
        <taxon>Acanthomorphata</taxon>
        <taxon>Zeiogadaria</taxon>
        <taxon>Gadariae</taxon>
        <taxon>Gadiformes</taxon>
        <taxon>Gadoidei</taxon>
        <taxon>Merlucciidae</taxon>
        <taxon>Merluccius</taxon>
    </lineage>
</organism>
<dbReference type="Proteomes" id="UP001174136">
    <property type="component" value="Unassembled WGS sequence"/>
</dbReference>
<proteinExistence type="inferred from homology"/>
<comment type="caution">
    <text evidence="8">The sequence shown here is derived from an EMBL/GenBank/DDBJ whole genome shotgun (WGS) entry which is preliminary data.</text>
</comment>
<dbReference type="GO" id="GO:0005737">
    <property type="term" value="C:cytoplasm"/>
    <property type="evidence" value="ECO:0007669"/>
    <property type="project" value="TreeGrafter"/>
</dbReference>
<dbReference type="Gene3D" id="1.25.10.10">
    <property type="entry name" value="Leucine-rich Repeat Variant"/>
    <property type="match status" value="1"/>
</dbReference>
<dbReference type="EMBL" id="JAOPHQ010002852">
    <property type="protein sequence ID" value="KAK0145497.1"/>
    <property type="molecule type" value="Genomic_DNA"/>
</dbReference>
<evidence type="ECO:0000256" key="3">
    <source>
        <dbReference type="ARBA" id="ARBA00022737"/>
    </source>
</evidence>
<dbReference type="InterPro" id="IPR011989">
    <property type="entry name" value="ARM-like"/>
</dbReference>
<keyword evidence="9" id="KW-1185">Reference proteome</keyword>
<evidence type="ECO:0000256" key="1">
    <source>
        <dbReference type="ARBA" id="ARBA00004282"/>
    </source>
</evidence>
<feature type="region of interest" description="Disordered" evidence="7">
    <location>
        <begin position="153"/>
        <end position="230"/>
    </location>
</feature>
<evidence type="ECO:0000256" key="2">
    <source>
        <dbReference type="ARBA" id="ARBA00005462"/>
    </source>
</evidence>
<evidence type="ECO:0000256" key="7">
    <source>
        <dbReference type="SAM" id="MobiDB-lite"/>
    </source>
</evidence>
<dbReference type="PROSITE" id="PS50176">
    <property type="entry name" value="ARM_REPEAT"/>
    <property type="match status" value="2"/>
</dbReference>
<dbReference type="AlphaFoldDB" id="A0AA47MRZ2"/>
<name>A0AA47MRZ2_MERPO</name>